<evidence type="ECO:0000313" key="2">
    <source>
        <dbReference type="EMBL" id="OAH54654.1"/>
    </source>
</evidence>
<proteinExistence type="predicted"/>
<comment type="caution">
    <text evidence="2">The sequence shown here is derived from an EMBL/GenBank/DDBJ whole genome shotgun (WGS) entry which is preliminary data.</text>
</comment>
<feature type="transmembrane region" description="Helical" evidence="1">
    <location>
        <begin position="248"/>
        <end position="266"/>
    </location>
</feature>
<dbReference type="EMBL" id="LQWZ01000033">
    <property type="protein sequence ID" value="OAH54654.1"/>
    <property type="molecule type" value="Genomic_DNA"/>
</dbReference>
<dbReference type="Gene3D" id="2.30.42.10">
    <property type="match status" value="1"/>
</dbReference>
<protein>
    <submittedName>
        <fullName evidence="2">Uncharacterized protein</fullName>
    </submittedName>
</protein>
<feature type="transmembrane region" description="Helical" evidence="1">
    <location>
        <begin position="16"/>
        <end position="37"/>
    </location>
</feature>
<feature type="transmembrane region" description="Helical" evidence="1">
    <location>
        <begin position="133"/>
        <end position="156"/>
    </location>
</feature>
<dbReference type="InterPro" id="IPR036034">
    <property type="entry name" value="PDZ_sf"/>
</dbReference>
<keyword evidence="1" id="KW-0812">Transmembrane</keyword>
<dbReference type="SUPFAM" id="SSF50156">
    <property type="entry name" value="PDZ domain-like"/>
    <property type="match status" value="1"/>
</dbReference>
<organism evidence="2 3">
    <name type="scientific">Domibacillus aminovorans</name>
    <dbReference type="NCBI Taxonomy" id="29332"/>
    <lineage>
        <taxon>Bacteria</taxon>
        <taxon>Bacillati</taxon>
        <taxon>Bacillota</taxon>
        <taxon>Bacilli</taxon>
        <taxon>Bacillales</taxon>
        <taxon>Bacillaceae</taxon>
        <taxon>Domibacillus</taxon>
    </lineage>
</organism>
<keyword evidence="1" id="KW-0472">Membrane</keyword>
<accession>A0A177KND3</accession>
<dbReference type="OrthoDB" id="198399at2"/>
<dbReference type="RefSeq" id="WP_018394583.1">
    <property type="nucleotide sequence ID" value="NZ_LQWZ01000033.1"/>
</dbReference>
<evidence type="ECO:0000313" key="3">
    <source>
        <dbReference type="Proteomes" id="UP000077271"/>
    </source>
</evidence>
<evidence type="ECO:0000256" key="1">
    <source>
        <dbReference type="SAM" id="Phobius"/>
    </source>
</evidence>
<feature type="transmembrane region" description="Helical" evidence="1">
    <location>
        <begin position="214"/>
        <end position="236"/>
    </location>
</feature>
<keyword evidence="1" id="KW-1133">Transmembrane helix</keyword>
<feature type="transmembrane region" description="Helical" evidence="1">
    <location>
        <begin position="272"/>
        <end position="290"/>
    </location>
</feature>
<gene>
    <name evidence="2" type="ORF">AWH48_08695</name>
</gene>
<dbReference type="AlphaFoldDB" id="A0A177KND3"/>
<name>A0A177KND3_9BACI</name>
<feature type="transmembrane region" description="Helical" evidence="1">
    <location>
        <begin position="57"/>
        <end position="78"/>
    </location>
</feature>
<dbReference type="Proteomes" id="UP000077271">
    <property type="component" value="Unassembled WGS sequence"/>
</dbReference>
<sequence>MALDWLLQLASAALKLFIHPIFYFSFILAFIVGMFRVTRERKDFSTRIYDIYQEIRFILPSSLAIGTVLSVITIAAGLALPSGLLNFIAAVLIIFSIGGFFLLSPAWTMGAAYGIFVLSDWFDYPFIPYDNLNLNAILSVLSIVTALLVIAEGVLIRKRGHQGTSPRIETSKRGLKTAVHLARRLWLVPVFLPVPSSRPLTSFADWWPVIDTGAVSYSFVLFPFLIGFSMTVRSTLPSLAVKSTGKSVIIAGVFTLFIAILSYWIWQLSAVAVLFAALARLAIMLRHYNYEKHRSYFFTKQSKGVIIAGVLPASPARKMRLDIGEIVTKVNDVQVSSEPEFYKALQKNAAYCKLEVIGTNDQLRFVQGSIYTNDHHELGLIFAPEEKEYMDDSIFTD</sequence>
<feature type="transmembrane region" description="Helical" evidence="1">
    <location>
        <begin position="84"/>
        <end position="103"/>
    </location>
</feature>
<reference evidence="2 3" key="1">
    <citation type="submission" date="2016-01" db="EMBL/GenBank/DDBJ databases">
        <title>Investigation of taxonomic status of Bacillus aminovorans.</title>
        <authorList>
            <person name="Verma A."/>
            <person name="Pal Y."/>
            <person name="Krishnamurthi S."/>
        </authorList>
    </citation>
    <scope>NUCLEOTIDE SEQUENCE [LARGE SCALE GENOMIC DNA]</scope>
    <source>
        <strain evidence="2 3">DSM 4337</strain>
    </source>
</reference>